<dbReference type="InterPro" id="IPR050491">
    <property type="entry name" value="AmpC-like"/>
</dbReference>
<dbReference type="Pfam" id="PF00144">
    <property type="entry name" value="Beta-lactamase"/>
    <property type="match status" value="1"/>
</dbReference>
<dbReference type="Pfam" id="PF11954">
    <property type="entry name" value="DUF3471"/>
    <property type="match status" value="1"/>
</dbReference>
<protein>
    <submittedName>
        <fullName evidence="3">Serine hydrolase</fullName>
    </submittedName>
</protein>
<dbReference type="PANTHER" id="PTHR46825:SF15">
    <property type="entry name" value="BETA-LACTAMASE-RELATED DOMAIN-CONTAINING PROTEIN"/>
    <property type="match status" value="1"/>
</dbReference>
<dbReference type="Proteomes" id="UP000546464">
    <property type="component" value="Unassembled WGS sequence"/>
</dbReference>
<dbReference type="AlphaFoldDB" id="A0A842HE27"/>
<reference evidence="3 4" key="1">
    <citation type="submission" date="2020-07" db="EMBL/GenBank/DDBJ databases">
        <authorList>
            <person name="Feng X."/>
        </authorList>
    </citation>
    <scope>NUCLEOTIDE SEQUENCE [LARGE SCALE GENOMIC DNA]</scope>
    <source>
        <strain evidence="3 4">JCM31066</strain>
    </source>
</reference>
<dbReference type="SUPFAM" id="SSF56601">
    <property type="entry name" value="beta-lactamase/transpeptidase-like"/>
    <property type="match status" value="1"/>
</dbReference>
<sequence length="630" mass="67174">MDEAVAQLDTIAVEMMSRSGVPGVAIAVVHNDELIYARGFGIKQVGSADPIDEETVFQIASVSKSVGATAIATAVSAGELKWSDLVTAYLPDFELSDPNVTAMLTLGDLYAHRSGLPDHAGDLLEDIGYDREEVFARLRLLPLSPFRASYHYTNFGMTVAGVAAATATGQSWEDFSRTHLYEPLGMTSTSSSYADFMAHENKALGNMLLSDGSWVATPQQRQPDAQSPAGGVSSNVLDMARWMRMILAGGNFEGEPVIAPDDLLDVLTPHINSSPPGSFDARPGFYGYGFNLGTDASGRVRYSHSGGFLLGTGTSFFMIPAEKLGIVVLTNGTPVGLPEAVCATFCDLVENGEVAFDWLSAYRSLFDNMLTNLSVLAGLDPPTHPAPAPATAEITGTYANDYFGPLSVSENAGALSFSVGPQAMSFELSHWDGNIFSYIPAGENANGITAVTFHLDAEGQAESVTIENLDVLGQGTFIRQNLEYGAYIEGQSGNGGEGWRQDKRGNGVPNGLEYAFDRNATSPLNSITGPSAIAQWVRGGLENNQLALSVSLPRQPPSEVVYVVYASDRLAAAESEVLAYWQGDAWTPLTGSVQLDSPQVDYATVRDHLQLGTSGQRFMWLGVTQLGLGE</sequence>
<evidence type="ECO:0000313" key="4">
    <source>
        <dbReference type="Proteomes" id="UP000546464"/>
    </source>
</evidence>
<dbReference type="EMBL" id="JACHVB010000034">
    <property type="protein sequence ID" value="MBC2594773.1"/>
    <property type="molecule type" value="Genomic_DNA"/>
</dbReference>
<organism evidence="3 4">
    <name type="scientific">Ruficoccus amylovorans</name>
    <dbReference type="NCBI Taxonomy" id="1804625"/>
    <lineage>
        <taxon>Bacteria</taxon>
        <taxon>Pseudomonadati</taxon>
        <taxon>Verrucomicrobiota</taxon>
        <taxon>Opitutia</taxon>
        <taxon>Puniceicoccales</taxon>
        <taxon>Cerasicoccaceae</taxon>
        <taxon>Ruficoccus</taxon>
    </lineage>
</organism>
<comment type="caution">
    <text evidence="3">The sequence shown here is derived from an EMBL/GenBank/DDBJ whole genome shotgun (WGS) entry which is preliminary data.</text>
</comment>
<name>A0A842HE27_9BACT</name>
<gene>
    <name evidence="3" type="ORF">H5P28_10920</name>
</gene>
<evidence type="ECO:0000259" key="2">
    <source>
        <dbReference type="Pfam" id="PF11954"/>
    </source>
</evidence>
<dbReference type="InterPro" id="IPR021860">
    <property type="entry name" value="Peptidase_S12_Pab87-rel_C"/>
</dbReference>
<evidence type="ECO:0000259" key="1">
    <source>
        <dbReference type="Pfam" id="PF00144"/>
    </source>
</evidence>
<dbReference type="GO" id="GO:0016787">
    <property type="term" value="F:hydrolase activity"/>
    <property type="evidence" value="ECO:0007669"/>
    <property type="project" value="UniProtKB-KW"/>
</dbReference>
<dbReference type="InterPro" id="IPR012338">
    <property type="entry name" value="Beta-lactam/transpept-like"/>
</dbReference>
<proteinExistence type="predicted"/>
<dbReference type="Gene3D" id="3.40.710.10">
    <property type="entry name" value="DD-peptidase/beta-lactamase superfamily"/>
    <property type="match status" value="1"/>
</dbReference>
<accession>A0A842HE27</accession>
<feature type="domain" description="Beta-lactamase-related" evidence="1">
    <location>
        <begin position="9"/>
        <end position="335"/>
    </location>
</feature>
<keyword evidence="4" id="KW-1185">Reference proteome</keyword>
<keyword evidence="3" id="KW-0378">Hydrolase</keyword>
<dbReference type="InterPro" id="IPR001466">
    <property type="entry name" value="Beta-lactam-related"/>
</dbReference>
<dbReference type="Gene3D" id="2.40.128.600">
    <property type="match status" value="1"/>
</dbReference>
<evidence type="ECO:0000313" key="3">
    <source>
        <dbReference type="EMBL" id="MBC2594773.1"/>
    </source>
</evidence>
<dbReference type="PANTHER" id="PTHR46825">
    <property type="entry name" value="D-ALANYL-D-ALANINE-CARBOXYPEPTIDASE/ENDOPEPTIDASE AMPH"/>
    <property type="match status" value="1"/>
</dbReference>
<feature type="domain" description="Peptidase S12 Pab87-related C-terminal" evidence="2">
    <location>
        <begin position="382"/>
        <end position="469"/>
    </location>
</feature>